<evidence type="ECO:0000256" key="1">
    <source>
        <dbReference type="ARBA" id="ARBA00000085"/>
    </source>
</evidence>
<dbReference type="SUPFAM" id="SSF158472">
    <property type="entry name" value="HAMP domain-like"/>
    <property type="match status" value="1"/>
</dbReference>
<dbReference type="SMART" id="SM00304">
    <property type="entry name" value="HAMP"/>
    <property type="match status" value="1"/>
</dbReference>
<gene>
    <name evidence="11" type="ORF">EV203_11872</name>
</gene>
<evidence type="ECO:0000256" key="9">
    <source>
        <dbReference type="SAM" id="Phobius"/>
    </source>
</evidence>
<dbReference type="EC" id="2.7.13.3" evidence="3"/>
<dbReference type="GO" id="GO:0007165">
    <property type="term" value="P:signal transduction"/>
    <property type="evidence" value="ECO:0007669"/>
    <property type="project" value="InterPro"/>
</dbReference>
<name>A0A4R2JWV2_9THEO</name>
<feature type="transmembrane region" description="Helical" evidence="9">
    <location>
        <begin position="12"/>
        <end position="31"/>
    </location>
</feature>
<organism evidence="11 12">
    <name type="scientific">Caldanaerobacter subterraneus</name>
    <dbReference type="NCBI Taxonomy" id="911092"/>
    <lineage>
        <taxon>Bacteria</taxon>
        <taxon>Bacillati</taxon>
        <taxon>Bacillota</taxon>
        <taxon>Clostridia</taxon>
        <taxon>Thermoanaerobacterales</taxon>
        <taxon>Thermoanaerobacteraceae</taxon>
        <taxon>Caldanaerobacter</taxon>
    </lineage>
</organism>
<dbReference type="InterPro" id="IPR050398">
    <property type="entry name" value="HssS/ArlS-like"/>
</dbReference>
<dbReference type="PROSITE" id="PS50885">
    <property type="entry name" value="HAMP"/>
    <property type="match status" value="1"/>
</dbReference>
<dbReference type="GO" id="GO:0016020">
    <property type="term" value="C:membrane"/>
    <property type="evidence" value="ECO:0007669"/>
    <property type="project" value="UniProtKB-SubCell"/>
</dbReference>
<evidence type="ECO:0000256" key="2">
    <source>
        <dbReference type="ARBA" id="ARBA00004141"/>
    </source>
</evidence>
<comment type="caution">
    <text evidence="11">The sequence shown here is derived from an EMBL/GenBank/DDBJ whole genome shotgun (WGS) entry which is preliminary data.</text>
</comment>
<evidence type="ECO:0000313" key="11">
    <source>
        <dbReference type="EMBL" id="TCO61806.1"/>
    </source>
</evidence>
<dbReference type="PANTHER" id="PTHR45528">
    <property type="entry name" value="SENSOR HISTIDINE KINASE CPXA"/>
    <property type="match status" value="1"/>
</dbReference>
<keyword evidence="5" id="KW-0808">Transferase</keyword>
<keyword evidence="9" id="KW-1133">Transmembrane helix</keyword>
<dbReference type="Pfam" id="PF00672">
    <property type="entry name" value="HAMP"/>
    <property type="match status" value="1"/>
</dbReference>
<comment type="subcellular location">
    <subcellularLocation>
        <location evidence="2">Membrane</location>
        <topology evidence="2">Multi-pass membrane protein</topology>
    </subcellularLocation>
</comment>
<evidence type="ECO:0000256" key="6">
    <source>
        <dbReference type="ARBA" id="ARBA00022777"/>
    </source>
</evidence>
<reference evidence="11 12" key="1">
    <citation type="submission" date="2019-03" db="EMBL/GenBank/DDBJ databases">
        <title>Genomic Encyclopedia of Type Strains, Phase IV (KMG-IV): sequencing the most valuable type-strain genomes for metagenomic binning, comparative biology and taxonomic classification.</title>
        <authorList>
            <person name="Goeker M."/>
        </authorList>
    </citation>
    <scope>NUCLEOTIDE SEQUENCE [LARGE SCALE GENOMIC DNA]</scope>
    <source>
        <strain evidence="11 12">DSM 13054</strain>
    </source>
</reference>
<dbReference type="CDD" id="cd06225">
    <property type="entry name" value="HAMP"/>
    <property type="match status" value="1"/>
</dbReference>
<comment type="catalytic activity">
    <reaction evidence="1">
        <text>ATP + protein L-histidine = ADP + protein N-phospho-L-histidine.</text>
        <dbReference type="EC" id="2.7.13.3"/>
    </reaction>
</comment>
<keyword evidence="6" id="KW-0418">Kinase</keyword>
<evidence type="ECO:0000259" key="10">
    <source>
        <dbReference type="PROSITE" id="PS50885"/>
    </source>
</evidence>
<feature type="transmembrane region" description="Helical" evidence="9">
    <location>
        <begin position="37"/>
        <end position="55"/>
    </location>
</feature>
<evidence type="ECO:0000256" key="8">
    <source>
        <dbReference type="SAM" id="Coils"/>
    </source>
</evidence>
<protein>
    <recommendedName>
        <fullName evidence="3">histidine kinase</fullName>
        <ecNumber evidence="3">2.7.13.3</ecNumber>
    </recommendedName>
</protein>
<dbReference type="AlphaFoldDB" id="A0A4R2JWV2"/>
<dbReference type="PANTHER" id="PTHR45528:SF9">
    <property type="entry name" value="SENSOR HISTIDINE KINASE YBDK"/>
    <property type="match status" value="1"/>
</dbReference>
<evidence type="ECO:0000256" key="7">
    <source>
        <dbReference type="ARBA" id="ARBA00023136"/>
    </source>
</evidence>
<dbReference type="Gene3D" id="6.10.340.10">
    <property type="match status" value="1"/>
</dbReference>
<evidence type="ECO:0000256" key="3">
    <source>
        <dbReference type="ARBA" id="ARBA00012438"/>
    </source>
</evidence>
<feature type="domain" description="HAMP" evidence="10">
    <location>
        <begin position="56"/>
        <end position="108"/>
    </location>
</feature>
<dbReference type="GO" id="GO:0004673">
    <property type="term" value="F:protein histidine kinase activity"/>
    <property type="evidence" value="ECO:0007669"/>
    <property type="project" value="UniProtKB-EC"/>
</dbReference>
<evidence type="ECO:0000256" key="4">
    <source>
        <dbReference type="ARBA" id="ARBA00022553"/>
    </source>
</evidence>
<accession>A0A4R2JWV2</accession>
<keyword evidence="8" id="KW-0175">Coiled coil</keyword>
<feature type="coiled-coil region" evidence="8">
    <location>
        <begin position="100"/>
        <end position="134"/>
    </location>
</feature>
<dbReference type="InterPro" id="IPR003660">
    <property type="entry name" value="HAMP_dom"/>
</dbReference>
<evidence type="ECO:0000313" key="12">
    <source>
        <dbReference type="Proteomes" id="UP000294886"/>
    </source>
</evidence>
<dbReference type="EMBL" id="SLWU01000018">
    <property type="protein sequence ID" value="TCO61806.1"/>
    <property type="molecule type" value="Genomic_DNA"/>
</dbReference>
<proteinExistence type="predicted"/>
<keyword evidence="7 9" id="KW-0472">Membrane</keyword>
<dbReference type="Proteomes" id="UP000294886">
    <property type="component" value="Unassembled WGS sequence"/>
</dbReference>
<keyword evidence="4" id="KW-0597">Phosphoprotein</keyword>
<evidence type="ECO:0000256" key="5">
    <source>
        <dbReference type="ARBA" id="ARBA00022679"/>
    </source>
</evidence>
<sequence length="136" mass="15873">MFRKEYRKKLFIVLFGVALFAYFLSLVHFLSGFENSLFVGSLILLISMGLSGFLSRKLSEPIEKLQEGVKKISNGDFSYRLDIKSSNEFEELSKNFNFMTQQLAQAYERLKEQTDNLIRQNEELQEFNAELEASYE</sequence>
<keyword evidence="9" id="KW-0812">Transmembrane</keyword>